<accession>A0A0E9WEW4</accession>
<dbReference type="AlphaFoldDB" id="A0A0E9WEW4"/>
<reference evidence="1" key="1">
    <citation type="submission" date="2014-11" db="EMBL/GenBank/DDBJ databases">
        <authorList>
            <person name="Amaro Gonzalez C."/>
        </authorList>
    </citation>
    <scope>NUCLEOTIDE SEQUENCE</scope>
</reference>
<sequence>MQISKNIQTKTPKKKRRKKVKFSFARQVPEVWDSFFFFFFNRKLFLNGLP</sequence>
<name>A0A0E9WEW4_ANGAN</name>
<organism evidence="1">
    <name type="scientific">Anguilla anguilla</name>
    <name type="common">European freshwater eel</name>
    <name type="synonym">Muraena anguilla</name>
    <dbReference type="NCBI Taxonomy" id="7936"/>
    <lineage>
        <taxon>Eukaryota</taxon>
        <taxon>Metazoa</taxon>
        <taxon>Chordata</taxon>
        <taxon>Craniata</taxon>
        <taxon>Vertebrata</taxon>
        <taxon>Euteleostomi</taxon>
        <taxon>Actinopterygii</taxon>
        <taxon>Neopterygii</taxon>
        <taxon>Teleostei</taxon>
        <taxon>Anguilliformes</taxon>
        <taxon>Anguillidae</taxon>
        <taxon>Anguilla</taxon>
    </lineage>
</organism>
<proteinExistence type="predicted"/>
<dbReference type="EMBL" id="GBXM01020457">
    <property type="protein sequence ID" value="JAH88120.1"/>
    <property type="molecule type" value="Transcribed_RNA"/>
</dbReference>
<evidence type="ECO:0000313" key="1">
    <source>
        <dbReference type="EMBL" id="JAH88120.1"/>
    </source>
</evidence>
<reference evidence="1" key="2">
    <citation type="journal article" date="2015" name="Fish Shellfish Immunol.">
        <title>Early steps in the European eel (Anguilla anguilla)-Vibrio vulnificus interaction in the gills: Role of the RtxA13 toxin.</title>
        <authorList>
            <person name="Callol A."/>
            <person name="Pajuelo D."/>
            <person name="Ebbesson L."/>
            <person name="Teles M."/>
            <person name="MacKenzie S."/>
            <person name="Amaro C."/>
        </authorList>
    </citation>
    <scope>NUCLEOTIDE SEQUENCE</scope>
</reference>
<protein>
    <submittedName>
        <fullName evidence="1">Uncharacterized protein</fullName>
    </submittedName>
</protein>